<name>A0ABV1XH36_9ACTN</name>
<keyword evidence="2" id="KW-1185">Reference proteome</keyword>
<comment type="caution">
    <text evidence="1">The sequence shown here is derived from an EMBL/GenBank/DDBJ whole genome shotgun (WGS) entry which is preliminary data.</text>
</comment>
<dbReference type="SUPFAM" id="SSF55785">
    <property type="entry name" value="PYP-like sensor domain (PAS domain)"/>
    <property type="match status" value="1"/>
</dbReference>
<dbReference type="InterPro" id="IPR035965">
    <property type="entry name" value="PAS-like_dom_sf"/>
</dbReference>
<evidence type="ECO:0000313" key="1">
    <source>
        <dbReference type="EMBL" id="MER7188366.1"/>
    </source>
</evidence>
<sequence length="69" mass="7185">MDSPQEDREDFDVPTAVGPHELLDASSDAAAVLSAEGDVIGWTRGAETLLGRPAAAVLGRPAARLLAMR</sequence>
<protein>
    <submittedName>
        <fullName evidence="1">PAS domain-containing protein</fullName>
    </submittedName>
</protein>
<evidence type="ECO:0000313" key="2">
    <source>
        <dbReference type="Proteomes" id="UP001474181"/>
    </source>
</evidence>
<organism evidence="1 2">
    <name type="scientific">Streptomyces hyaluromycini</name>
    <dbReference type="NCBI Taxonomy" id="1377993"/>
    <lineage>
        <taxon>Bacteria</taxon>
        <taxon>Bacillati</taxon>
        <taxon>Actinomycetota</taxon>
        <taxon>Actinomycetes</taxon>
        <taxon>Kitasatosporales</taxon>
        <taxon>Streptomycetaceae</taxon>
        <taxon>Streptomyces</taxon>
    </lineage>
</organism>
<gene>
    <name evidence="1" type="ORF">ABT404_54440</name>
</gene>
<feature type="non-terminal residue" evidence="1">
    <location>
        <position position="69"/>
    </location>
</feature>
<accession>A0ABV1XH36</accession>
<dbReference type="Proteomes" id="UP001474181">
    <property type="component" value="Unassembled WGS sequence"/>
</dbReference>
<dbReference type="Gene3D" id="3.30.450.20">
    <property type="entry name" value="PAS domain"/>
    <property type="match status" value="1"/>
</dbReference>
<proteinExistence type="predicted"/>
<dbReference type="EMBL" id="JBEPEK010001192">
    <property type="protein sequence ID" value="MER7188366.1"/>
    <property type="molecule type" value="Genomic_DNA"/>
</dbReference>
<reference evidence="1 2" key="1">
    <citation type="submission" date="2024-06" db="EMBL/GenBank/DDBJ databases">
        <title>The Natural Products Discovery Center: Release of the First 8490 Sequenced Strains for Exploring Actinobacteria Biosynthetic Diversity.</title>
        <authorList>
            <person name="Kalkreuter E."/>
            <person name="Kautsar S.A."/>
            <person name="Yang D."/>
            <person name="Bader C.D."/>
            <person name="Teijaro C.N."/>
            <person name="Fluegel L."/>
            <person name="Davis C.M."/>
            <person name="Simpson J.R."/>
            <person name="Lauterbach L."/>
            <person name="Steele A.D."/>
            <person name="Gui C."/>
            <person name="Meng S."/>
            <person name="Li G."/>
            <person name="Viehrig K."/>
            <person name="Ye F."/>
            <person name="Su P."/>
            <person name="Kiefer A.F."/>
            <person name="Nichols A."/>
            <person name="Cepeda A.J."/>
            <person name="Yan W."/>
            <person name="Fan B."/>
            <person name="Jiang Y."/>
            <person name="Adhikari A."/>
            <person name="Zheng C.-J."/>
            <person name="Schuster L."/>
            <person name="Cowan T.M."/>
            <person name="Smanski M.J."/>
            <person name="Chevrette M.G."/>
            <person name="De Carvalho L.P.S."/>
            <person name="Shen B."/>
        </authorList>
    </citation>
    <scope>NUCLEOTIDE SEQUENCE [LARGE SCALE GENOMIC DNA]</scope>
    <source>
        <strain evidence="1 2">NPDC000234</strain>
    </source>
</reference>